<reference evidence="1" key="2">
    <citation type="submission" date="2014-09" db="EMBL/GenBank/DDBJ databases">
        <title>Criblamydia sequanensis harbors a mega-plasmid encoding arsenite resistance.</title>
        <authorList>
            <person name="Bertelli C."/>
            <person name="Goesmann A."/>
            <person name="Greub G."/>
        </authorList>
    </citation>
    <scope>NUCLEOTIDE SEQUENCE [LARGE SCALE GENOMIC DNA]</scope>
    <source>
        <strain evidence="1">CRIB-18</strain>
    </source>
</reference>
<dbReference type="STRING" id="1437425.CSEC_2065"/>
<gene>
    <name evidence="1" type="ORF">CSEC_2065</name>
</gene>
<dbReference type="eggNOG" id="ENOG5033THP">
    <property type="taxonomic scope" value="Bacteria"/>
</dbReference>
<dbReference type="EMBL" id="CCEJ010000010">
    <property type="protein sequence ID" value="CDR34871.1"/>
    <property type="molecule type" value="Genomic_DNA"/>
</dbReference>
<evidence type="ECO:0000313" key="1">
    <source>
        <dbReference type="EMBL" id="CDR34871.1"/>
    </source>
</evidence>
<dbReference type="RefSeq" id="WP_041018424.1">
    <property type="nucleotide sequence ID" value="NZ_CCEJ010000010.1"/>
</dbReference>
<dbReference type="AlphaFoldDB" id="A0A090D0N0"/>
<proteinExistence type="predicted"/>
<organism evidence="1 2">
    <name type="scientific">Candidatus Criblamydia sequanensis CRIB-18</name>
    <dbReference type="NCBI Taxonomy" id="1437425"/>
    <lineage>
        <taxon>Bacteria</taxon>
        <taxon>Pseudomonadati</taxon>
        <taxon>Chlamydiota</taxon>
        <taxon>Chlamydiia</taxon>
        <taxon>Parachlamydiales</taxon>
        <taxon>Candidatus Criblamydiaceae</taxon>
        <taxon>Candidatus Criblamydia</taxon>
    </lineage>
</organism>
<reference evidence="1" key="1">
    <citation type="submission" date="2013-12" db="EMBL/GenBank/DDBJ databases">
        <authorList>
            <person name="Linke B."/>
        </authorList>
    </citation>
    <scope>NUCLEOTIDE SEQUENCE [LARGE SCALE GENOMIC DNA]</scope>
    <source>
        <strain evidence="1">CRIB-18</strain>
    </source>
</reference>
<dbReference type="Proteomes" id="UP000031552">
    <property type="component" value="Unassembled WGS sequence"/>
</dbReference>
<name>A0A090D0N0_9BACT</name>
<dbReference type="OrthoDB" id="9785276at2"/>
<sequence>MLMHSFLRSPFSILKGLFLITLLLTLGPSYASTGLFFNVAETGTSDPLRIKLALNGIGPVTVQNYLVNALNLSITTTVPNHIYNFAGIKIEKPGYRIAGLAPFKNGYYLFRVGDNLAANLLIIPPNPPWYPSLQAFEHYNSGRSHVFPEATFGGSLTLGNVVDTLNSLPLLYPSGYNMSYLDADHAYIYGGGYGDIAGSIGAYVDRVDPNTLERIWHRQLIITAENGEWDYPGSMGILEDGFIYVSYGYRLAKITPDGEIVKIKILPTGGIALPENTSFNGFNATSDGYIVMKSVYRQAGCTYQGPDALLNCPDPTDVPPSILISVDPKTMEVVDNITLPAAVGARPTITTYQGKNYVYLLAPTTAFRYEVKEGKFIPDNSWNPGMITVNGQTLCTSFSVMNDWVVAQTNTLPASTALSVIAIHQGDASIHYSLQPFLGDPIPPLVEAAFATAGPDASQAISWAPMAVSSDSDNNLIYASDALPGKIAAITITNKGLETVWKASQTTTEFTTLIGPSNNRVLVGTDIPGPEIPGTNLNDYAVWRNAATGVELARSPLLPAMTQGTMIQPYYNGDMFYEGQLGRLIKLMPRPL</sequence>
<evidence type="ECO:0000313" key="2">
    <source>
        <dbReference type="Proteomes" id="UP000031552"/>
    </source>
</evidence>
<comment type="caution">
    <text evidence="1">The sequence shown here is derived from an EMBL/GenBank/DDBJ whole genome shotgun (WGS) entry which is preliminary data.</text>
</comment>
<keyword evidence="2" id="KW-1185">Reference proteome</keyword>
<protein>
    <submittedName>
        <fullName evidence="1">Conserved putative secreted protein</fullName>
    </submittedName>
</protein>
<accession>A0A090D0N0</accession>
<dbReference type="SUPFAM" id="SSF63829">
    <property type="entry name" value="Calcium-dependent phosphotriesterase"/>
    <property type="match status" value="1"/>
</dbReference>